<comment type="caution">
    <text evidence="1">The sequence shown here is derived from an EMBL/GenBank/DDBJ whole genome shotgun (WGS) entry which is preliminary data.</text>
</comment>
<evidence type="ECO:0000313" key="2">
    <source>
        <dbReference type="Proteomes" id="UP000469952"/>
    </source>
</evidence>
<dbReference type="EMBL" id="WIPA01000014">
    <property type="protein sequence ID" value="MQR27334.1"/>
    <property type="molecule type" value="Genomic_DNA"/>
</dbReference>
<accession>A0A8B5R4E2</accession>
<gene>
    <name evidence="1" type="ORF">GFV13_08680</name>
</gene>
<dbReference type="AlphaFoldDB" id="A0A8B5R4E2"/>
<reference evidence="1 2" key="1">
    <citation type="submission" date="2019-10" db="EMBL/GenBank/DDBJ databases">
        <title>WGS of Leuconostoc mesenteroides.</title>
        <authorList>
            <person name="Melo Bolivar J."/>
            <person name="Marino-Ramirez L."/>
            <person name="Villamil Diaz L.M."/>
        </authorList>
    </citation>
    <scope>NUCLEOTIDE SEQUENCE [LARGE SCALE GENOMIC DNA]</scope>
    <source>
        <strain evidence="1 2">M11</strain>
    </source>
</reference>
<protein>
    <submittedName>
        <fullName evidence="1">Uncharacterized protein</fullName>
    </submittedName>
</protein>
<dbReference type="RefSeq" id="WP_050891599.1">
    <property type="nucleotide sequence ID" value="NZ_JAFREB010000012.1"/>
</dbReference>
<name>A0A8B5R4E2_LEUME</name>
<proteinExistence type="predicted"/>
<organism evidence="1 2">
    <name type="scientific">Leuconostoc mesenteroides</name>
    <dbReference type="NCBI Taxonomy" id="1245"/>
    <lineage>
        <taxon>Bacteria</taxon>
        <taxon>Bacillati</taxon>
        <taxon>Bacillota</taxon>
        <taxon>Bacilli</taxon>
        <taxon>Lactobacillales</taxon>
        <taxon>Lactobacillaceae</taxon>
        <taxon>Leuconostoc</taxon>
    </lineage>
</organism>
<evidence type="ECO:0000313" key="1">
    <source>
        <dbReference type="EMBL" id="MQR27334.1"/>
    </source>
</evidence>
<sequence length="78" mass="8859">MTNKEQYQKVAQKVIHLLSQADVALANSEFDVETSDPIEYEYYVESLKMQGVIRAALESGAEIKVENNGDITYRAKEF</sequence>
<dbReference type="Proteomes" id="UP000469952">
    <property type="component" value="Unassembled WGS sequence"/>
</dbReference>